<gene>
    <name evidence="3" type="primary">pglH_1</name>
    <name evidence="3" type="ORF">EH214_02594</name>
</gene>
<dbReference type="Pfam" id="PF00534">
    <property type="entry name" value="Glycos_transf_1"/>
    <property type="match status" value="1"/>
</dbReference>
<dbReference type="PANTHER" id="PTHR12526:SF628">
    <property type="entry name" value="MANNOSYLGLUCOSYLGLYCERATE SYNTHASE"/>
    <property type="match status" value="1"/>
</dbReference>
<sequence>MGILFVLKTFEVGGVEIVTACLANQFVKKGFRVSITAFSDASHSIINMLDEKVKTYTLRGFRCSKENISLMRCVMLEERVQIVINQWGLPFFPLRTALKAANGLGVKFISVYHNTPDRNGRLQSIDDKLAQTNNPLKCMLLNVLRSVFYEITAQGMRWNYYHSDRYVVLSPSFVETFKAFTGIRTTTKLIIQTNPVTIDCGRFEYDIAKKQKEILFVGRLDFCQKRVYRVVDTWAQLESSFPDWHMTIIGDGSERENVEVQAKKLSLQRISFEGFQSPLEYYKRASLLILTSEYEGFPLVLTEAMSFGVIPVVYGSYSAVYDIISDGVDGVILPYNKKGYDTEFATEKMKELMLDADKRNNLAQAAIITSKRYSVESIVDSWNKLFAKL</sequence>
<evidence type="ECO:0000313" key="3">
    <source>
        <dbReference type="EMBL" id="TSE48165.1"/>
    </source>
</evidence>
<dbReference type="InterPro" id="IPR001296">
    <property type="entry name" value="Glyco_trans_1"/>
</dbReference>
<dbReference type="SUPFAM" id="SSF53756">
    <property type="entry name" value="UDP-Glycosyltransferase/glycogen phosphorylase"/>
    <property type="match status" value="1"/>
</dbReference>
<keyword evidence="3" id="KW-0328">Glycosyltransferase</keyword>
<dbReference type="RefSeq" id="WP_143888510.1">
    <property type="nucleotide sequence ID" value="NZ_JBBNFC010000009.1"/>
</dbReference>
<dbReference type="Gene3D" id="3.40.50.2000">
    <property type="entry name" value="Glycogen Phosphorylase B"/>
    <property type="match status" value="2"/>
</dbReference>
<organism evidence="3 4">
    <name type="scientific">Phocaeicola vulgatus</name>
    <name type="common">Bacteroides vulgatus</name>
    <dbReference type="NCBI Taxonomy" id="821"/>
    <lineage>
        <taxon>Bacteria</taxon>
        <taxon>Pseudomonadati</taxon>
        <taxon>Bacteroidota</taxon>
        <taxon>Bacteroidia</taxon>
        <taxon>Bacteroidales</taxon>
        <taxon>Bacteroidaceae</taxon>
        <taxon>Phocaeicola</taxon>
    </lineage>
</organism>
<dbReference type="Pfam" id="PF13439">
    <property type="entry name" value="Glyco_transf_4"/>
    <property type="match status" value="1"/>
</dbReference>
<dbReference type="Proteomes" id="UP000408523">
    <property type="component" value="Unassembled WGS sequence"/>
</dbReference>
<dbReference type="AlphaFoldDB" id="A0A662ZYR7"/>
<feature type="domain" description="Glycosyl transferase family 1" evidence="1">
    <location>
        <begin position="202"/>
        <end position="366"/>
    </location>
</feature>
<dbReference type="EC" id="2.4.1.292" evidence="3"/>
<evidence type="ECO:0000259" key="2">
    <source>
        <dbReference type="Pfam" id="PF13439"/>
    </source>
</evidence>
<comment type="caution">
    <text evidence="3">The sequence shown here is derived from an EMBL/GenBank/DDBJ whole genome shotgun (WGS) entry which is preliminary data.</text>
</comment>
<dbReference type="EMBL" id="RWHZ01000033">
    <property type="protein sequence ID" value="TSE48165.1"/>
    <property type="molecule type" value="Genomic_DNA"/>
</dbReference>
<reference evidence="3 4" key="1">
    <citation type="journal article" date="2019" name="Nat. Commun.">
        <title>Gram positive-like bacteriocins with broad spectrum anti-Bacteroidales activity encoded on mobile elements of the human gut microbiota.</title>
        <authorList>
            <person name="Bechon N."/>
            <person name="Coyne M.J.Jr."/>
            <person name="Laclare-Mceneany V."/>
            <person name="Chatzidaki-Livanis M."/>
            <person name="Ghigo J.-M."/>
            <person name="Comstock L.E."/>
        </authorList>
    </citation>
    <scope>NUCLEOTIDE SEQUENCE [LARGE SCALE GENOMIC DNA]</scope>
    <source>
        <strain evidence="3 4">CL01T12C17</strain>
    </source>
</reference>
<dbReference type="InterPro" id="IPR028098">
    <property type="entry name" value="Glyco_trans_4-like_N"/>
</dbReference>
<proteinExistence type="predicted"/>
<protein>
    <submittedName>
        <fullName evidence="3">GalNAc-alpha-(1-&gt;4)-GalNAc-alpha-(1-&gt;3)-diNAcBac-PP-undecaprenol alpha-1,4-N-acetyl-D-galactosaminyltransferase</fullName>
        <ecNumber evidence="3">2.4.1.292</ecNumber>
    </submittedName>
</protein>
<evidence type="ECO:0000259" key="1">
    <source>
        <dbReference type="Pfam" id="PF00534"/>
    </source>
</evidence>
<evidence type="ECO:0000313" key="4">
    <source>
        <dbReference type="Proteomes" id="UP000408523"/>
    </source>
</evidence>
<accession>A0A662ZYR7</accession>
<dbReference type="GO" id="GO:0016757">
    <property type="term" value="F:glycosyltransferase activity"/>
    <property type="evidence" value="ECO:0007669"/>
    <property type="project" value="UniProtKB-KW"/>
</dbReference>
<feature type="domain" description="Glycosyltransferase subfamily 4-like N-terminal" evidence="2">
    <location>
        <begin position="12"/>
        <end position="184"/>
    </location>
</feature>
<keyword evidence="3" id="KW-0808">Transferase</keyword>
<dbReference type="PANTHER" id="PTHR12526">
    <property type="entry name" value="GLYCOSYLTRANSFERASE"/>
    <property type="match status" value="1"/>
</dbReference>
<name>A0A662ZYR7_PHOVU</name>